<feature type="domain" description="Stress-response A/B barrel" evidence="1">
    <location>
        <begin position="297"/>
        <end position="389"/>
    </location>
</feature>
<gene>
    <name evidence="2" type="ORF">AWT59_1748</name>
</gene>
<dbReference type="SMART" id="SM00886">
    <property type="entry name" value="Dabb"/>
    <property type="match status" value="1"/>
</dbReference>
<reference evidence="2 3" key="2">
    <citation type="submission" date="2016-03" db="EMBL/GenBank/DDBJ databases">
        <title>New uncultured bacterium of the family Gallionellaceae from acid mine drainage: description and reconstruction of genome based on metagenomic analysis of microbial community.</title>
        <authorList>
            <person name="Kadnikov V."/>
            <person name="Ivasenko D."/>
            <person name="Beletsky A."/>
            <person name="Mardanov A."/>
            <person name="Danilova E."/>
            <person name="Pimenov N."/>
            <person name="Karnachuk O."/>
            <person name="Ravin N."/>
        </authorList>
    </citation>
    <scope>NUCLEOTIDE SEQUENCE [LARGE SCALE GENOMIC DNA]</scope>
    <source>
        <strain evidence="2">ShG14-8</strain>
    </source>
</reference>
<dbReference type="PATRIC" id="fig|1796491.3.peg.1915"/>
<reference evidence="2 3" key="1">
    <citation type="submission" date="2016-02" db="EMBL/GenBank/DDBJ databases">
        <authorList>
            <person name="Wen L."/>
            <person name="He K."/>
            <person name="Yang H."/>
        </authorList>
    </citation>
    <scope>NUCLEOTIDE SEQUENCE [LARGE SCALE GENOMIC DNA]</scope>
    <source>
        <strain evidence="2">ShG14-8</strain>
    </source>
</reference>
<dbReference type="InterPro" id="IPR011008">
    <property type="entry name" value="Dimeric_a/b-barrel"/>
</dbReference>
<dbReference type="InterPro" id="IPR050246">
    <property type="entry name" value="Class_II_FBP_aldolase"/>
</dbReference>
<dbReference type="Gene3D" id="3.30.70.100">
    <property type="match status" value="1"/>
</dbReference>
<dbReference type="GO" id="GO:0009025">
    <property type="term" value="F:tagatose-bisphosphate aldolase activity"/>
    <property type="evidence" value="ECO:0007669"/>
    <property type="project" value="TreeGrafter"/>
</dbReference>
<dbReference type="EMBL" id="LSLI01000041">
    <property type="protein sequence ID" value="KXS32120.1"/>
    <property type="molecule type" value="Genomic_DNA"/>
</dbReference>
<dbReference type="InterPro" id="IPR013785">
    <property type="entry name" value="Aldolase_TIM"/>
</dbReference>
<name>A0A139BT25_9PROT</name>
<comment type="caution">
    <text evidence="2">The sequence shown here is derived from an EMBL/GenBank/DDBJ whole genome shotgun (WGS) entry which is preliminary data.</text>
</comment>
<dbReference type="GO" id="GO:0005975">
    <property type="term" value="P:carbohydrate metabolic process"/>
    <property type="evidence" value="ECO:0007669"/>
    <property type="project" value="InterPro"/>
</dbReference>
<dbReference type="GO" id="GO:0008270">
    <property type="term" value="F:zinc ion binding"/>
    <property type="evidence" value="ECO:0007669"/>
    <property type="project" value="InterPro"/>
</dbReference>
<evidence type="ECO:0000259" key="1">
    <source>
        <dbReference type="PROSITE" id="PS51502"/>
    </source>
</evidence>
<sequence length="392" mass="42564">MPLVHLSDMIGHAYRHNYAVGAFGVGNLHFLEGIMQAAENRRAPVVLNLIESHFENQDFEILMPAVTAAARRAAVPVAINFDHGTSPASAERGIRAGCNGVMVDTSALPFSDNLWQTRDIVAMAHACGITVEGELGYVPGVEGENAKNHPGELAYTSAAEAAGFVERTGVDCLAVSIGTVHGKMKGVPKLDYARLAKIKEAVSVPLVIHGGTGLSDDQFRKLIANGVAKINYYTALADAANRSIRENFTAERKGSHNALLTGVRDAVREEAERCIHLWGSSGRAAEVLAQCRPWHDVEHVVFYNVPATISESEITSILREGRKSLEAIPGVRSISTNRTIQPGGEYRFCLSIRLASKTAIEVFQNHPAQQRFANTHFWPVVTDHITLNLEES</sequence>
<dbReference type="Proteomes" id="UP000070578">
    <property type="component" value="Unassembled WGS sequence"/>
</dbReference>
<accession>A0A139BT25</accession>
<dbReference type="SUPFAM" id="SSF54909">
    <property type="entry name" value="Dimeric alpha+beta barrel"/>
    <property type="match status" value="1"/>
</dbReference>
<dbReference type="GO" id="GO:0005829">
    <property type="term" value="C:cytosol"/>
    <property type="evidence" value="ECO:0007669"/>
    <property type="project" value="TreeGrafter"/>
</dbReference>
<dbReference type="SUPFAM" id="SSF51569">
    <property type="entry name" value="Aldolase"/>
    <property type="match status" value="1"/>
</dbReference>
<protein>
    <submittedName>
        <fullName evidence="2">Ketose-bisphosphate aldolase</fullName>
    </submittedName>
</protein>
<dbReference type="PANTHER" id="PTHR30304:SF0">
    <property type="entry name" value="D-TAGATOSE-1,6-BISPHOSPHATE ALDOLASE SUBUNIT GATY-RELATED"/>
    <property type="match status" value="1"/>
</dbReference>
<dbReference type="Pfam" id="PF01116">
    <property type="entry name" value="F_bP_aldolase"/>
    <property type="match status" value="1"/>
</dbReference>
<dbReference type="PANTHER" id="PTHR30304">
    <property type="entry name" value="D-TAGATOSE-1,6-BISPHOSPHATE ALDOLASE"/>
    <property type="match status" value="1"/>
</dbReference>
<dbReference type="Pfam" id="PF07876">
    <property type="entry name" value="Dabb"/>
    <property type="match status" value="1"/>
</dbReference>
<dbReference type="InterPro" id="IPR000771">
    <property type="entry name" value="FBA_II"/>
</dbReference>
<evidence type="ECO:0000313" key="2">
    <source>
        <dbReference type="EMBL" id="KXS32120.1"/>
    </source>
</evidence>
<organism evidence="2 3">
    <name type="scientific">Candidatus Gallionella acididurans</name>
    <dbReference type="NCBI Taxonomy" id="1796491"/>
    <lineage>
        <taxon>Bacteria</taxon>
        <taxon>Pseudomonadati</taxon>
        <taxon>Pseudomonadota</taxon>
        <taxon>Betaproteobacteria</taxon>
        <taxon>Nitrosomonadales</taxon>
        <taxon>Gallionellaceae</taxon>
        <taxon>Gallionella</taxon>
    </lineage>
</organism>
<dbReference type="Gene3D" id="3.20.20.70">
    <property type="entry name" value="Aldolase class I"/>
    <property type="match status" value="1"/>
</dbReference>
<evidence type="ECO:0000313" key="3">
    <source>
        <dbReference type="Proteomes" id="UP000070578"/>
    </source>
</evidence>
<dbReference type="AlphaFoldDB" id="A0A139BT25"/>
<dbReference type="CDD" id="cd00947">
    <property type="entry name" value="TBP_aldolase_IIB"/>
    <property type="match status" value="1"/>
</dbReference>
<dbReference type="InterPro" id="IPR013097">
    <property type="entry name" value="Dabb"/>
</dbReference>
<proteinExistence type="predicted"/>
<dbReference type="PROSITE" id="PS51502">
    <property type="entry name" value="S_R_A_B_BARREL"/>
    <property type="match status" value="1"/>
</dbReference>